<evidence type="ECO:0000259" key="4">
    <source>
        <dbReference type="Pfam" id="PF01478"/>
    </source>
</evidence>
<dbReference type="Gene3D" id="1.20.120.1220">
    <property type="match status" value="1"/>
</dbReference>
<feature type="transmembrane region" description="Helical" evidence="3">
    <location>
        <begin position="52"/>
        <end position="72"/>
    </location>
</feature>
<proteinExistence type="inferred from homology"/>
<organism evidence="5 6">
    <name type="scientific">Sodalis praecaptivus</name>
    <dbReference type="NCBI Taxonomy" id="1239307"/>
    <lineage>
        <taxon>Bacteria</taxon>
        <taxon>Pseudomonadati</taxon>
        <taxon>Pseudomonadota</taxon>
        <taxon>Gammaproteobacteria</taxon>
        <taxon>Enterobacterales</taxon>
        <taxon>Bruguierivoracaceae</taxon>
        <taxon>Sodalis</taxon>
    </lineage>
</organism>
<evidence type="ECO:0000256" key="1">
    <source>
        <dbReference type="ARBA" id="ARBA00005801"/>
    </source>
</evidence>
<gene>
    <name evidence="5" type="ORF">Sant_0883</name>
</gene>
<dbReference type="GO" id="GO:0006465">
    <property type="term" value="P:signal peptide processing"/>
    <property type="evidence" value="ECO:0007669"/>
    <property type="project" value="TreeGrafter"/>
</dbReference>
<keyword evidence="3" id="KW-0472">Membrane</keyword>
<dbReference type="PRINTS" id="PR00864">
    <property type="entry name" value="PREPILNPTASE"/>
</dbReference>
<dbReference type="Pfam" id="PF01478">
    <property type="entry name" value="Peptidase_A24"/>
    <property type="match status" value="1"/>
</dbReference>
<dbReference type="PANTHER" id="PTHR30487">
    <property type="entry name" value="TYPE 4 PREPILIN-LIKE PROTEINS LEADER PEPTIDE-PROCESSING ENZYME"/>
    <property type="match status" value="1"/>
</dbReference>
<keyword evidence="6" id="KW-1185">Reference proteome</keyword>
<evidence type="ECO:0000256" key="2">
    <source>
        <dbReference type="RuleBase" id="RU003793"/>
    </source>
</evidence>
<comment type="similarity">
    <text evidence="1 2">Belongs to the peptidase A24 family.</text>
</comment>
<feature type="transmembrane region" description="Helical" evidence="3">
    <location>
        <begin position="149"/>
        <end position="179"/>
    </location>
</feature>
<keyword evidence="3" id="KW-1133">Transmembrane helix</keyword>
<dbReference type="HOGENOM" id="CLU_057101_5_0_6"/>
<dbReference type="InterPro" id="IPR050882">
    <property type="entry name" value="Prepilin_peptidase/N-MTase"/>
</dbReference>
<evidence type="ECO:0000313" key="6">
    <source>
        <dbReference type="Proteomes" id="UP000019028"/>
    </source>
</evidence>
<protein>
    <submittedName>
        <fullName evidence="5">Putative prepilin peptidase</fullName>
    </submittedName>
</protein>
<name>W0HV08_9GAMM</name>
<feature type="transmembrane region" description="Helical" evidence="3">
    <location>
        <begin position="214"/>
        <end position="234"/>
    </location>
</feature>
<feature type="transmembrane region" description="Helical" evidence="3">
    <location>
        <begin position="241"/>
        <end position="261"/>
    </location>
</feature>
<dbReference type="Proteomes" id="UP000019028">
    <property type="component" value="Chromosome"/>
</dbReference>
<dbReference type="GO" id="GO:0005886">
    <property type="term" value="C:plasma membrane"/>
    <property type="evidence" value="ECO:0007669"/>
    <property type="project" value="TreeGrafter"/>
</dbReference>
<keyword evidence="3" id="KW-0812">Transmembrane</keyword>
<feature type="domain" description="Prepilin type IV endopeptidase peptidase" evidence="4">
    <location>
        <begin position="122"/>
        <end position="229"/>
    </location>
</feature>
<feature type="transmembrane region" description="Helical" evidence="3">
    <location>
        <begin position="116"/>
        <end position="137"/>
    </location>
</feature>
<sequence>MASLNVAMMALWSSLGTERRDAWRGWETLGVAGPAAGTPVERALFFVCSPPLWQLLLLLLGLTAGLALHFALLQLLGNLPRRRVGRLGNCRLCRWPLALSAGVLFLLAALRFAPGAALAGAILLSSALLLLAVVDAATLRLPDVVTQPLLWLGLLFNLGATFVPLSDAVCGAVIGYLMLWGVNGGYRLVYRRHGLGAGDFKLLAALGAWLGWRALPPLLLLAATGGLMCVVCVRRWRGADLAAPLAFGPWLALAGALLLFWNGG</sequence>
<dbReference type="RefSeq" id="WP_025421095.1">
    <property type="nucleotide sequence ID" value="NZ_CP006569.1"/>
</dbReference>
<dbReference type="KEGG" id="sod:Sant_0883"/>
<accession>W0HV08</accession>
<evidence type="ECO:0000313" key="5">
    <source>
        <dbReference type="EMBL" id="AHF75963.1"/>
    </source>
</evidence>
<evidence type="ECO:0000256" key="3">
    <source>
        <dbReference type="SAM" id="Phobius"/>
    </source>
</evidence>
<dbReference type="PATRIC" id="fig|1239307.3.peg.947"/>
<dbReference type="PANTHER" id="PTHR30487:SF0">
    <property type="entry name" value="PREPILIN LEADER PEPTIDASE_N-METHYLTRANSFERASE-RELATED"/>
    <property type="match status" value="1"/>
</dbReference>
<dbReference type="InterPro" id="IPR000045">
    <property type="entry name" value="Prepilin_IV_endopep_pep"/>
</dbReference>
<reference evidence="5 6" key="1">
    <citation type="journal article" date="2014" name="Genome Biol. Evol.">
        <title>Genome degeneration and adaptation in a nascent stage of symbiosis.</title>
        <authorList>
            <person name="Oakeson K.F."/>
            <person name="Gil R."/>
            <person name="Clayton A.L."/>
            <person name="Dunn D.M."/>
            <person name="von Niederhausern A.C."/>
            <person name="Hamil C."/>
            <person name="Aoyagi A."/>
            <person name="Duval B."/>
            <person name="Baca A."/>
            <person name="Silva F.J."/>
            <person name="Vallier A."/>
            <person name="Jackson D.G."/>
            <person name="Latorre A."/>
            <person name="Weiss R.B."/>
            <person name="Heddi A."/>
            <person name="Moya A."/>
            <person name="Dale C."/>
        </authorList>
    </citation>
    <scope>NUCLEOTIDE SEQUENCE [LARGE SCALE GENOMIC DNA]</scope>
    <source>
        <strain evidence="5 6">HS1</strain>
    </source>
</reference>
<dbReference type="InterPro" id="IPR014032">
    <property type="entry name" value="Peptidase_A24A_bac"/>
</dbReference>
<dbReference type="GO" id="GO:0004190">
    <property type="term" value="F:aspartic-type endopeptidase activity"/>
    <property type="evidence" value="ECO:0007669"/>
    <property type="project" value="InterPro"/>
</dbReference>
<dbReference type="AlphaFoldDB" id="W0HV08"/>
<dbReference type="EMBL" id="CP006569">
    <property type="protein sequence ID" value="AHF75963.1"/>
    <property type="molecule type" value="Genomic_DNA"/>
</dbReference>